<feature type="domain" description="C-type lectin" evidence="8">
    <location>
        <begin position="1716"/>
        <end position="1832"/>
    </location>
</feature>
<dbReference type="InterPro" id="IPR018378">
    <property type="entry name" value="C-type_lectin_CS"/>
</dbReference>
<evidence type="ECO:0000256" key="2">
    <source>
        <dbReference type="ARBA" id="ARBA00022837"/>
    </source>
</evidence>
<dbReference type="Proteomes" id="UP001634394">
    <property type="component" value="Unassembled WGS sequence"/>
</dbReference>
<keyword evidence="5" id="KW-0472">Membrane</keyword>
<feature type="domain" description="C-type lectin" evidence="8">
    <location>
        <begin position="175"/>
        <end position="298"/>
    </location>
</feature>
<keyword evidence="11" id="KW-1185">Reference proteome</keyword>
<feature type="domain" description="C-type lectin" evidence="8">
    <location>
        <begin position="311"/>
        <end position="435"/>
    </location>
</feature>
<protein>
    <recommendedName>
        <fullName evidence="12">Macrophage mannose receptor 1-like</fullName>
    </recommendedName>
</protein>
<evidence type="ECO:0008006" key="12">
    <source>
        <dbReference type="Google" id="ProtNLM"/>
    </source>
</evidence>
<feature type="domain" description="C-type lectin" evidence="8">
    <location>
        <begin position="756"/>
        <end position="872"/>
    </location>
</feature>
<dbReference type="PROSITE" id="PS00615">
    <property type="entry name" value="C_TYPE_LECTIN_1"/>
    <property type="match status" value="6"/>
</dbReference>
<dbReference type="Gene3D" id="3.10.100.10">
    <property type="entry name" value="Mannose-Binding Protein A, subunit A"/>
    <property type="match status" value="16"/>
</dbReference>
<dbReference type="SUPFAM" id="SSF49785">
    <property type="entry name" value="Galactose-binding domain-like"/>
    <property type="match status" value="1"/>
</dbReference>
<feature type="chain" id="PRO_5044865670" description="Macrophage mannose receptor 1-like" evidence="6">
    <location>
        <begin position="22"/>
        <end position="2548"/>
    </location>
</feature>
<dbReference type="InterPro" id="IPR016186">
    <property type="entry name" value="C-type_lectin-like/link_sf"/>
</dbReference>
<evidence type="ECO:0000259" key="7">
    <source>
        <dbReference type="PROSITE" id="PS50022"/>
    </source>
</evidence>
<keyword evidence="6" id="KW-0732">Signal</keyword>
<keyword evidence="5" id="KW-0812">Transmembrane</keyword>
<dbReference type="PROSITE" id="PS50041">
    <property type="entry name" value="C_TYPE_LECTIN_2"/>
    <property type="match status" value="15"/>
</dbReference>
<feature type="domain" description="C-type lectin" evidence="8">
    <location>
        <begin position="33"/>
        <end position="157"/>
    </location>
</feature>
<dbReference type="EMBL" id="JBJQND010000018">
    <property type="protein sequence ID" value="KAL3836018.1"/>
    <property type="molecule type" value="Genomic_DNA"/>
</dbReference>
<dbReference type="InterPro" id="IPR003582">
    <property type="entry name" value="ShKT_dom"/>
</dbReference>
<proteinExistence type="predicted"/>
<dbReference type="InterPro" id="IPR000421">
    <property type="entry name" value="FA58C"/>
</dbReference>
<feature type="domain" description="C-type lectin" evidence="8">
    <location>
        <begin position="2008"/>
        <end position="2125"/>
    </location>
</feature>
<dbReference type="InterPro" id="IPR050111">
    <property type="entry name" value="C-type_lectin/snaclec_domain"/>
</dbReference>
<dbReference type="Pfam" id="PF00059">
    <property type="entry name" value="Lectin_C"/>
    <property type="match status" value="15"/>
</dbReference>
<dbReference type="InterPro" id="IPR001304">
    <property type="entry name" value="C-type_lectin-like"/>
</dbReference>
<dbReference type="SMART" id="SM00607">
    <property type="entry name" value="FTP"/>
    <property type="match status" value="1"/>
</dbReference>
<organism evidence="10 11">
    <name type="scientific">Sinanodonta woodiana</name>
    <name type="common">Chinese pond mussel</name>
    <name type="synonym">Anodonta woodiana</name>
    <dbReference type="NCBI Taxonomy" id="1069815"/>
    <lineage>
        <taxon>Eukaryota</taxon>
        <taxon>Metazoa</taxon>
        <taxon>Spiralia</taxon>
        <taxon>Lophotrochozoa</taxon>
        <taxon>Mollusca</taxon>
        <taxon>Bivalvia</taxon>
        <taxon>Autobranchia</taxon>
        <taxon>Heteroconchia</taxon>
        <taxon>Palaeoheterodonta</taxon>
        <taxon>Unionida</taxon>
        <taxon>Unionoidea</taxon>
        <taxon>Unionidae</taxon>
        <taxon>Unioninae</taxon>
        <taxon>Sinanodonta</taxon>
    </lineage>
</organism>
<dbReference type="InterPro" id="IPR008979">
    <property type="entry name" value="Galactose-bd-like_sf"/>
</dbReference>
<feature type="domain" description="C-type lectin" evidence="8">
    <location>
        <begin position="461"/>
        <end position="583"/>
    </location>
</feature>
<keyword evidence="1" id="KW-0479">Metal-binding</keyword>
<feature type="domain" description="C-type lectin" evidence="8">
    <location>
        <begin position="2153"/>
        <end position="2267"/>
    </location>
</feature>
<keyword evidence="5" id="KW-1133">Transmembrane helix</keyword>
<gene>
    <name evidence="10" type="ORF">ACJMK2_021471</name>
</gene>
<feature type="domain" description="F5/8 type C" evidence="7">
    <location>
        <begin position="575"/>
        <end position="728"/>
    </location>
</feature>
<dbReference type="InterPro" id="IPR016187">
    <property type="entry name" value="CTDL_fold"/>
</dbReference>
<feature type="domain" description="C-type lectin" evidence="8">
    <location>
        <begin position="1191"/>
        <end position="1310"/>
    </location>
</feature>
<accession>A0ABD3THP0</accession>
<evidence type="ECO:0000259" key="8">
    <source>
        <dbReference type="PROSITE" id="PS50041"/>
    </source>
</evidence>
<feature type="domain" description="ShKT" evidence="9">
    <location>
        <begin position="1430"/>
        <end position="1471"/>
    </location>
</feature>
<dbReference type="GO" id="GO:0046872">
    <property type="term" value="F:metal ion binding"/>
    <property type="evidence" value="ECO:0007669"/>
    <property type="project" value="UniProtKB-KW"/>
</dbReference>
<evidence type="ECO:0000256" key="5">
    <source>
        <dbReference type="SAM" id="Phobius"/>
    </source>
</evidence>
<dbReference type="Pfam" id="PF01549">
    <property type="entry name" value="ShK"/>
    <property type="match status" value="2"/>
</dbReference>
<keyword evidence="3" id="KW-1015">Disulfide bond</keyword>
<comment type="caution">
    <text evidence="10">The sequence shown here is derived from an EMBL/GenBank/DDBJ whole genome shotgun (WGS) entry which is preliminary data.</text>
</comment>
<evidence type="ECO:0000256" key="3">
    <source>
        <dbReference type="ARBA" id="ARBA00023157"/>
    </source>
</evidence>
<sequence length="2548" mass="287443">MDVTIASFLLLAIAYVFPVKSQRCPHGWSDGADSTTCYSFGFKQKKSWSDARSECHQYDGELLKIETEEEMAWVRSQARQIEDMAPGNYEWWTSLNNIGQTDSTVWFWTDGEALKPGVLQWGQGEPNNYLQQEHCAEIWLGFFNDKNCDHLLYYICERPKSVPLACDVDSGWENLGGNCYKSMSINRNFQDATYACAQYDASLVTILNEETQQLVTDLAKKYGRSSWLGLHVVNDWNGNMVLEWINGQLPDKTWWSKNDSSNDTLTNSSSCVILNVTQNSLQNWEYAECMDVSTFICMKSPGTCSDGWEQKQGQCYLFFNQKAMTWRDSVAFCNLRGASLIQMNDQEYVHFTVSEIQEKISQTVDSWWIGLSGTNQSWSWLSGDPVDTTGPMWADNSSRAYSDGLTKCAYIRKDDKDLKWWISADCSTDKGVICKAPSNVPVQPPPDVFPELKCMEGWILDGSNCFKIYSELSTWFEARMKCRQDLSDLAVITNERDQKFLTGQIEQEVWIGLNDRQQEKKFVWLDQNEQVSLTYWSQGNPDNKIVGAMYSENCVAMGFNIGNQDHGKWIDYPCAFKMGFVCQRRAVRNIAVGKTASQSSVSGINVATFAVDGHISNNLFDTFPCSRTNIDFKPWWEVDLGTQYNIGSVLIHTRTDCKPCLSQLQDLRILLKNDTSQTGIVVYQDRRREQTAIIAAVISPSIYARYVRIDIPSRREELTVCEVEVFEGQESSTTAVTDMSPSSSAGCAGGWTMLPSTGQCYKKGEDKLTWTDARESCRAWNANLVPVRSLEEALFLSGIAQNEQNVWIGISAIPGNRSTWLTVDRGTMSFSNWGPGEPNNNHPESEHCAIEKVASKTWHDVYCQRRESYVCLKQDQPTPACPDGWIKNPATNICYKFEQTYKNWLDAENDCKQWNSHLTSIGSEEEFKFVVVTARQYQGLSHDFWIGLHDNNEENKWEWTDGTPFLWRKWAPNQPDDWKGREDCAGITQYNPLFNDYFCTAENMYVCERQAIVSGACDLGWEQDPNTGICYKFEKGMKTWNGSRVACQKDEGDLAIVKSPDEQLFLYNKVHLVTGTVGLWIGASDTTTENKWEGVDGSLLTYTDWGPGRRLCQYPHRINDGRWNDSPCTTKQPYVCQKSVSVLTTPPPTTTAALTPIATTTEEKVMTTSSIAPTTTPWDSRCGYLWESSVFEEFCYQINEFQTTWHAARMQCQQGGGDLLSITSQSEQSYIAGRLRSKMSQVYWIGVNDHGTEGGWRWSNGDPYFYFNWAKGEPNDYGNGEDCGSIIAESEEKYRWNDMPCNNTFGYICKKHASEITTKATSATQSSKTSETGSLGCKRDWREYGGKCYLFVQDKTNWKMALKSCRQEGGDLASVTDQDEQNFLFSQMPRDYCYDIWTNDTQCSIWAKRGECDINPVWMSTHCHKTCQLCYHNCSDKYQEGNWCNLWASRGECNKNPTWMIPNCAFSCGICYGAPVHGFWIGMSDNQASKSFQWSDNSKVTFTTWSKAEPNSYNDGQSTCVTLGLQTGLWSDEHCSNDMPGYICEMEKTTLPVTSLSPVAVGCPYDNSFGYGPLCYLFVPNGKSWNKAQEDCGKKGGNLAIIKDAHTQAFLASELVNRLQNYWVGLTKNNDTKMYQWVNKEAVTYTLWNKDFTGNENVSCVSMRTYRPFGLWETEDCSSILPYICQIQRDGFTTPSRSTAAPTTIQVPCQSGWTPKGTFCYKMSSTKLSWFEALSSCRRQGADMVSITNKEEASLIQGLVRSSGRDQIWIGLSDLDEENSYKWSDSSPLTYTKWQVEEPNDYNGQEDCVEYYLYSDTWNDNNCYKAMAYICKRPRGMEAPATDVMETTTTSEIDCGTDLEWINFLEYCYYISSNSVTKPWHAARDFCIQHGAELASIHSELENNLIFNKVSVLDTRSWIGLHELLFTSLTWTDKTSVDFVNWANNEPDNENYMAACIAMNSNGGLWSDEHCSMKIPFVCKRTVGGSYVTPLQPTQAVVGGCPSDFSVFGSKCYLIQTKERLDWSRAKSTCAKYGPGFNLASINSRLEQVFLTIHMREAGDASVFIGLNDQDADGRYNWLDNSPALFINFRDGEPSKHAMEYCVEMHSDGTWNNLKCASMRGFVCQGPRDSSLPEVTPTVPTSDCPADYTLYSFTGQCYKISNSTQSWSESMALCHAEGAILATITDIYDMSFLELFSATNAPDAASIWIGLEDFQSTGDFEWISGAPVVYTNWDYGEPTLEENMCVVISEGFWKQVLCNSSHPAICQKSTGKSSPSRTTTPSNQWAVCSSTMTAFGEKCYLVVLDLPVDWSTARQMCSDNGMEITSIHSHQESEFVKNQILSRYPDNRVKSVWIGLVEHPLALSFFREKRFFWIDRSPLNFFNWDDGEPNLNSDTTACTELSALTGAWYDDDCSAKKGFVCKGDPNSFIRINISSTPLSGKPSVVTPVDVPSASSVTFPIKVPPLNHPLGDSHTEHSGLTLGPGQIVGIVIGILGAIAILGVCIYVYVHGRGRAFYVFRKGEFANALYEKDKDGISVETDSARIGYDQ</sequence>
<feature type="domain" description="C-type lectin" evidence="8">
    <location>
        <begin position="1344"/>
        <end position="1536"/>
    </location>
</feature>
<dbReference type="InterPro" id="IPR006585">
    <property type="entry name" value="FTP1"/>
</dbReference>
<keyword evidence="2" id="KW-0106">Calcium</keyword>
<reference evidence="10 11" key="1">
    <citation type="submission" date="2024-11" db="EMBL/GenBank/DDBJ databases">
        <title>Chromosome-level genome assembly of the freshwater bivalve Anodonta woodiana.</title>
        <authorList>
            <person name="Chen X."/>
        </authorList>
    </citation>
    <scope>NUCLEOTIDE SEQUENCE [LARGE SCALE GENOMIC DNA]</scope>
    <source>
        <strain evidence="10">MN2024</strain>
        <tissue evidence="10">Gills</tissue>
    </source>
</reference>
<dbReference type="Gene3D" id="2.60.120.260">
    <property type="entry name" value="Galactose-binding domain-like"/>
    <property type="match status" value="1"/>
</dbReference>
<evidence type="ECO:0000313" key="10">
    <source>
        <dbReference type="EMBL" id="KAL3836018.1"/>
    </source>
</evidence>
<dbReference type="CDD" id="cd00037">
    <property type="entry name" value="CLECT"/>
    <property type="match status" value="12"/>
</dbReference>
<feature type="signal peptide" evidence="6">
    <location>
        <begin position="1"/>
        <end position="21"/>
    </location>
</feature>
<comment type="caution">
    <text evidence="4">Lacks conserved residue(s) required for the propagation of feature annotation.</text>
</comment>
<feature type="domain" description="C-type lectin" evidence="8">
    <location>
        <begin position="1571"/>
        <end position="1686"/>
    </location>
</feature>
<dbReference type="SMART" id="SM00254">
    <property type="entry name" value="ShKT"/>
    <property type="match status" value="2"/>
</dbReference>
<feature type="transmembrane region" description="Helical" evidence="5">
    <location>
        <begin position="2486"/>
        <end position="2508"/>
    </location>
</feature>
<dbReference type="SUPFAM" id="SSF56436">
    <property type="entry name" value="C-type lectin-like"/>
    <property type="match status" value="15"/>
</dbReference>
<dbReference type="Pfam" id="PF22633">
    <property type="entry name" value="F5_F8_type_C_2"/>
    <property type="match status" value="1"/>
</dbReference>
<evidence type="ECO:0000256" key="6">
    <source>
        <dbReference type="SAM" id="SignalP"/>
    </source>
</evidence>
<feature type="domain" description="C-type lectin" evidence="8">
    <location>
        <begin position="1026"/>
        <end position="1137"/>
    </location>
</feature>
<dbReference type="PANTHER" id="PTHR22803">
    <property type="entry name" value="MANNOSE, PHOSPHOLIPASE, LECTIN RECEPTOR RELATED"/>
    <property type="match status" value="1"/>
</dbReference>
<feature type="domain" description="C-type lectin" evidence="8">
    <location>
        <begin position="890"/>
        <end position="1008"/>
    </location>
</feature>
<dbReference type="SMART" id="SM00034">
    <property type="entry name" value="CLECT"/>
    <property type="match status" value="15"/>
</dbReference>
<evidence type="ECO:0000256" key="1">
    <source>
        <dbReference type="ARBA" id="ARBA00022723"/>
    </source>
</evidence>
<feature type="domain" description="C-type lectin" evidence="8">
    <location>
        <begin position="2295"/>
        <end position="2422"/>
    </location>
</feature>
<name>A0ABD3THP0_SINWO</name>
<feature type="domain" description="C-type lectin" evidence="8">
    <location>
        <begin position="1864"/>
        <end position="1980"/>
    </location>
</feature>
<evidence type="ECO:0000259" key="9">
    <source>
        <dbReference type="PROSITE" id="PS51670"/>
    </source>
</evidence>
<dbReference type="PROSITE" id="PS50022">
    <property type="entry name" value="FA58C_3"/>
    <property type="match status" value="1"/>
</dbReference>
<evidence type="ECO:0000256" key="4">
    <source>
        <dbReference type="PROSITE-ProRule" id="PRU01005"/>
    </source>
</evidence>
<dbReference type="PROSITE" id="PS51670">
    <property type="entry name" value="SHKT"/>
    <property type="match status" value="1"/>
</dbReference>
<evidence type="ECO:0000313" key="11">
    <source>
        <dbReference type="Proteomes" id="UP001634394"/>
    </source>
</evidence>